<name>A0A8T5VHS6_9BRAD</name>
<protein>
    <submittedName>
        <fullName evidence="1">Uncharacterized protein</fullName>
    </submittedName>
</protein>
<accession>A0A8T5VHS6</accession>
<dbReference type="RefSeq" id="WP_166101230.1">
    <property type="nucleotide sequence ID" value="NZ_CP096255.1"/>
</dbReference>
<evidence type="ECO:0000313" key="2">
    <source>
        <dbReference type="Proteomes" id="UP000551709"/>
    </source>
</evidence>
<dbReference type="AlphaFoldDB" id="A0A8T5VHS6"/>
<gene>
    <name evidence="1" type="ORF">HAP41_0000013315</name>
</gene>
<dbReference type="EMBL" id="CP096255">
    <property type="protein sequence ID" value="UPT89853.1"/>
    <property type="molecule type" value="Genomic_DNA"/>
</dbReference>
<organism evidence="1 2">
    <name type="scientific">Bradyrhizobium barranii subsp. apii</name>
    <dbReference type="NCBI Taxonomy" id="2819348"/>
    <lineage>
        <taxon>Bacteria</taxon>
        <taxon>Pseudomonadati</taxon>
        <taxon>Pseudomonadota</taxon>
        <taxon>Alphaproteobacteria</taxon>
        <taxon>Hyphomicrobiales</taxon>
        <taxon>Nitrobacteraceae</taxon>
        <taxon>Bradyrhizobium</taxon>
        <taxon>Bradyrhizobium barranii</taxon>
    </lineage>
</organism>
<proteinExistence type="predicted"/>
<dbReference type="Proteomes" id="UP000551709">
    <property type="component" value="Chromosome"/>
</dbReference>
<evidence type="ECO:0000313" key="1">
    <source>
        <dbReference type="EMBL" id="UPT89853.1"/>
    </source>
</evidence>
<sequence length="110" mass="12127">MRFVNRVPLIAAAMFVALTGSAHSKASVFYKKDVKGWIVLGQAWETEADCFATKSFGDGTVVSLSMNPGDPNGKITFEANRSTKDAEIPMDEIKKALGACKWRYESLYNE</sequence>
<reference evidence="1" key="2">
    <citation type="submission" date="2022-04" db="EMBL/GenBank/DDBJ databases">
        <authorList>
            <person name="Bromfield E.S.P."/>
            <person name="Cloutier S."/>
        </authorList>
    </citation>
    <scope>NUCLEOTIDE SEQUENCE</scope>
    <source>
        <strain evidence="1">1S5</strain>
    </source>
</reference>
<reference evidence="1" key="1">
    <citation type="journal article" date="2017" name="Syst. Appl. Microbiol.">
        <title>Soybeans inoculated with root zone soils of Canadian native legumes harbour diverse and novel Bradyrhizobium spp. that possess agricultural potential.</title>
        <authorList>
            <person name="Bromfield E.S.P."/>
            <person name="Cloutier S."/>
            <person name="Tambong J.T."/>
            <person name="Tran Thi T.V."/>
        </authorList>
    </citation>
    <scope>NUCLEOTIDE SEQUENCE</scope>
    <source>
        <strain evidence="1">1S5</strain>
    </source>
</reference>